<organism evidence="5">
    <name type="scientific">Paramoeba aestuarina</name>
    <dbReference type="NCBI Taxonomy" id="180227"/>
    <lineage>
        <taxon>Eukaryota</taxon>
        <taxon>Amoebozoa</taxon>
        <taxon>Discosea</taxon>
        <taxon>Flabellinia</taxon>
        <taxon>Dactylopodida</taxon>
        <taxon>Paramoebidae</taxon>
        <taxon>Paramoeba</taxon>
    </lineage>
</organism>
<dbReference type="FunFam" id="3.30.300.130:FF:000004">
    <property type="entry name" value="cytosolic iron-sulfur assembly component 2A"/>
    <property type="match status" value="1"/>
</dbReference>
<evidence type="ECO:0000256" key="1">
    <source>
        <dbReference type="ARBA" id="ARBA00010381"/>
    </source>
</evidence>
<feature type="region of interest" description="Disordered" evidence="3">
    <location>
        <begin position="1"/>
        <end position="23"/>
    </location>
</feature>
<dbReference type="Gene3D" id="3.30.300.130">
    <property type="entry name" value="Fe-S cluster assembly (FSCA)"/>
    <property type="match status" value="1"/>
</dbReference>
<dbReference type="Gene3D" id="6.10.250.1280">
    <property type="match status" value="1"/>
</dbReference>
<dbReference type="PANTHER" id="PTHR12377:SF2">
    <property type="entry name" value="CYTOSOLIC IRON-SULFUR ASSEMBLY COMPONENT 2A"/>
    <property type="match status" value="1"/>
</dbReference>
<dbReference type="PANTHER" id="PTHR12377">
    <property type="entry name" value="CYTOSOLIC IRON-SULFUR ASSEMBLY COMPONENT 2B-RELATED"/>
    <property type="match status" value="1"/>
</dbReference>
<dbReference type="InterPro" id="IPR034904">
    <property type="entry name" value="FSCA_dom_sf"/>
</dbReference>
<proteinExistence type="inferred from homology"/>
<keyword evidence="2" id="KW-0159">Chromosome partition</keyword>
<protein>
    <recommendedName>
        <fullName evidence="4">MIP18 family-like domain-containing protein</fullName>
    </recommendedName>
</protein>
<dbReference type="InterPro" id="IPR039796">
    <property type="entry name" value="MIP18"/>
</dbReference>
<gene>
    <name evidence="5" type="ORF">NAES01612_LOCUS25182</name>
</gene>
<dbReference type="InterPro" id="IPR002744">
    <property type="entry name" value="MIP18-like"/>
</dbReference>
<comment type="similarity">
    <text evidence="1">Belongs to the MIP18 family.</text>
</comment>
<evidence type="ECO:0000259" key="4">
    <source>
        <dbReference type="Pfam" id="PF01883"/>
    </source>
</evidence>
<evidence type="ECO:0000256" key="3">
    <source>
        <dbReference type="SAM" id="MobiDB-lite"/>
    </source>
</evidence>
<feature type="domain" description="MIP18 family-like" evidence="4">
    <location>
        <begin position="32"/>
        <end position="110"/>
    </location>
</feature>
<name>A0A7S4U8E8_9EUKA</name>
<reference evidence="5" key="1">
    <citation type="submission" date="2021-01" db="EMBL/GenBank/DDBJ databases">
        <authorList>
            <person name="Corre E."/>
            <person name="Pelletier E."/>
            <person name="Niang G."/>
            <person name="Scheremetjew M."/>
            <person name="Finn R."/>
            <person name="Kale V."/>
            <person name="Holt S."/>
            <person name="Cochrane G."/>
            <person name="Meng A."/>
            <person name="Brown T."/>
            <person name="Cohen L."/>
        </authorList>
    </citation>
    <scope>NUCLEOTIDE SEQUENCE</scope>
    <source>
        <strain evidence="5">SoJaBio B1-5/56/2</strain>
    </source>
</reference>
<dbReference type="GO" id="GO:0007059">
    <property type="term" value="P:chromosome segregation"/>
    <property type="evidence" value="ECO:0007669"/>
    <property type="project" value="UniProtKB-KW"/>
</dbReference>
<sequence>MDNPNPLLRSQTERPIVKQTPTPSITSIDPLDVYDFIREIKDPEHPYTLEDLMVVKEELVKVKRDEERKIEVVQVTFVPTVPHCSLASLIALCIREKLINELPLGTKIVVEVAEGSHQNEGELNKQINDKERVHAALENPNLYPLIRECIKIPHM</sequence>
<accession>A0A7S4U8E8</accession>
<dbReference type="SUPFAM" id="SSF117916">
    <property type="entry name" value="Fe-S cluster assembly (FSCA) domain-like"/>
    <property type="match status" value="1"/>
</dbReference>
<dbReference type="GO" id="GO:0051604">
    <property type="term" value="P:protein maturation"/>
    <property type="evidence" value="ECO:0007669"/>
    <property type="project" value="InterPro"/>
</dbReference>
<evidence type="ECO:0000313" key="5">
    <source>
        <dbReference type="EMBL" id="CAE2338484.1"/>
    </source>
</evidence>
<dbReference type="AlphaFoldDB" id="A0A7S4U8E8"/>
<dbReference type="EMBL" id="HBKR01038587">
    <property type="protein sequence ID" value="CAE2338484.1"/>
    <property type="molecule type" value="Transcribed_RNA"/>
</dbReference>
<dbReference type="Pfam" id="PF01883">
    <property type="entry name" value="FeS_assembly_P"/>
    <property type="match status" value="1"/>
</dbReference>
<evidence type="ECO:0000256" key="2">
    <source>
        <dbReference type="ARBA" id="ARBA00022829"/>
    </source>
</evidence>